<accession>A0A6I4IIE7</accession>
<keyword evidence="5" id="KW-0418">Kinase</keyword>
<dbReference type="EC" id="2.7.13.3" evidence="2"/>
<evidence type="ECO:0000256" key="3">
    <source>
        <dbReference type="ARBA" id="ARBA00022553"/>
    </source>
</evidence>
<dbReference type="InterPro" id="IPR001789">
    <property type="entry name" value="Sig_transdc_resp-reg_receiver"/>
</dbReference>
<sequence>MSNPLKVNKREKEILLLLNEAHQIRIHNLPKSISMTLFALESSAQLGSKSLLAKCYSQLGLYYMIIGEMDKAEYFSKLALTLYTELKDERGIADAKYSLAGVYYKTNLYHLGLVSFTDALKIYQKNDDYYNQSRTEKSLGTIYGYIGDQHAALKSYYSAVKNARKINDFNLESNVYNNISGILAKNGKLKFAMAFINKSIAQKELTNDIRGMAYALYGKGKVYFYLKDYEKAEAYYFKGLEIHNQMGENTGKAMTYTKLGELYYTKNDLELALDTAFVGLEIATSLKLAMSTIKLKKLIYHIYKAKNEPALALDYFERYQKEKETVINAQTLKVIENYELISKMEVLKNEAKLHKEKQLLLEKKNLDEAKAIKMRQDFLSIMSHEIRTPLNAITSIVELLKDEVNPEGKELLGSLKFASSNLIKIVNDVLDFTKLDSNKSKLEMVPSALAILAKNIVSVYEKQAHEKGLYLTLNCDLSKEIRYNLDETKITQVLNNLISNAIKFTEKGGVELKIKHVKSSPKKDTLLFEVKDTGEGISKENLDEIFESFSQVKPVLTRKQGGTGLGLAIVKKIIELHKSKIKVKSTVGKGTTFFFKLKLKRDEIIENQLVDVVPNARDGILKDKKVLIVEDTTINAILLQKLLSRWNIISEHVDNGEKALQKVKEQFYDFILMDIHMPEMNGIEVTRLIRTTENLNSSTPILALTADTMVTSETRETNYFSGFLWKPFEVEKLKEVLEKVFI</sequence>
<dbReference type="OrthoDB" id="9811889at2"/>
<dbReference type="PROSITE" id="PS50005">
    <property type="entry name" value="TPR"/>
    <property type="match status" value="1"/>
</dbReference>
<dbReference type="FunFam" id="3.30.565.10:FF:000010">
    <property type="entry name" value="Sensor histidine kinase RcsC"/>
    <property type="match status" value="1"/>
</dbReference>
<evidence type="ECO:0000313" key="10">
    <source>
        <dbReference type="EMBL" id="MVO07639.1"/>
    </source>
</evidence>
<dbReference type="InterPro" id="IPR011006">
    <property type="entry name" value="CheY-like_superfamily"/>
</dbReference>
<dbReference type="Pfam" id="PF02518">
    <property type="entry name" value="HATPase_c"/>
    <property type="match status" value="1"/>
</dbReference>
<dbReference type="CDD" id="cd16922">
    <property type="entry name" value="HATPase_EvgS-ArcB-TorS-like"/>
    <property type="match status" value="1"/>
</dbReference>
<dbReference type="CDD" id="cd17546">
    <property type="entry name" value="REC_hyHK_CKI1_RcsC-like"/>
    <property type="match status" value="1"/>
</dbReference>
<dbReference type="InterPro" id="IPR011990">
    <property type="entry name" value="TPR-like_helical_dom_sf"/>
</dbReference>
<evidence type="ECO:0000256" key="1">
    <source>
        <dbReference type="ARBA" id="ARBA00000085"/>
    </source>
</evidence>
<dbReference type="Gene3D" id="1.10.287.130">
    <property type="match status" value="1"/>
</dbReference>
<dbReference type="SUPFAM" id="SSF48452">
    <property type="entry name" value="TPR-like"/>
    <property type="match status" value="2"/>
</dbReference>
<dbReference type="Gene3D" id="3.30.565.10">
    <property type="entry name" value="Histidine kinase-like ATPase, C-terminal domain"/>
    <property type="match status" value="1"/>
</dbReference>
<gene>
    <name evidence="10" type="ORF">GOQ30_00505</name>
</gene>
<dbReference type="Pfam" id="PF00512">
    <property type="entry name" value="HisKA"/>
    <property type="match status" value="1"/>
</dbReference>
<dbReference type="InterPro" id="IPR003661">
    <property type="entry name" value="HisK_dim/P_dom"/>
</dbReference>
<dbReference type="SMART" id="SM00387">
    <property type="entry name" value="HATPase_c"/>
    <property type="match status" value="1"/>
</dbReference>
<dbReference type="InterPro" id="IPR004358">
    <property type="entry name" value="Sig_transdc_His_kin-like_C"/>
</dbReference>
<dbReference type="PROSITE" id="PS50110">
    <property type="entry name" value="RESPONSE_REGULATORY"/>
    <property type="match status" value="1"/>
</dbReference>
<dbReference type="InterPro" id="IPR036097">
    <property type="entry name" value="HisK_dim/P_sf"/>
</dbReference>
<dbReference type="Pfam" id="PF13424">
    <property type="entry name" value="TPR_12"/>
    <property type="match status" value="1"/>
</dbReference>
<reference evidence="11" key="1">
    <citation type="submission" date="2019-05" db="EMBL/GenBank/DDBJ databases">
        <title>Flavobacterium profundi sp. nov., isolated from a deep-sea seamount.</title>
        <authorList>
            <person name="Zhang D.-C."/>
        </authorList>
    </citation>
    <scope>NUCLEOTIDE SEQUENCE [LARGE SCALE GENOMIC DNA]</scope>
    <source>
        <strain evidence="11">TP390</strain>
    </source>
</reference>
<evidence type="ECO:0000313" key="11">
    <source>
        <dbReference type="Proteomes" id="UP000431264"/>
    </source>
</evidence>
<dbReference type="Pfam" id="PF00072">
    <property type="entry name" value="Response_reg"/>
    <property type="match status" value="1"/>
</dbReference>
<feature type="domain" description="Histidine kinase" evidence="8">
    <location>
        <begin position="381"/>
        <end position="601"/>
    </location>
</feature>
<dbReference type="InterPro" id="IPR003594">
    <property type="entry name" value="HATPase_dom"/>
</dbReference>
<protein>
    <recommendedName>
        <fullName evidence="2">histidine kinase</fullName>
        <ecNumber evidence="2">2.7.13.3</ecNumber>
    </recommendedName>
</protein>
<evidence type="ECO:0000259" key="8">
    <source>
        <dbReference type="PROSITE" id="PS50109"/>
    </source>
</evidence>
<evidence type="ECO:0000256" key="7">
    <source>
        <dbReference type="PROSITE-ProRule" id="PRU00339"/>
    </source>
</evidence>
<dbReference type="Gene3D" id="3.40.50.2300">
    <property type="match status" value="1"/>
</dbReference>
<feature type="domain" description="Response regulatory" evidence="9">
    <location>
        <begin position="625"/>
        <end position="741"/>
    </location>
</feature>
<dbReference type="PROSITE" id="PS50109">
    <property type="entry name" value="HIS_KIN"/>
    <property type="match status" value="1"/>
</dbReference>
<evidence type="ECO:0000256" key="4">
    <source>
        <dbReference type="ARBA" id="ARBA00022679"/>
    </source>
</evidence>
<proteinExistence type="predicted"/>
<organism evidence="10 11">
    <name type="scientific">Flavobacterium profundi</name>
    <dbReference type="NCBI Taxonomy" id="1774945"/>
    <lineage>
        <taxon>Bacteria</taxon>
        <taxon>Pseudomonadati</taxon>
        <taxon>Bacteroidota</taxon>
        <taxon>Flavobacteriia</taxon>
        <taxon>Flavobacteriales</taxon>
        <taxon>Flavobacteriaceae</taxon>
        <taxon>Flavobacterium</taxon>
    </lineage>
</organism>
<keyword evidence="4" id="KW-0808">Transferase</keyword>
<dbReference type="Gene3D" id="1.25.40.10">
    <property type="entry name" value="Tetratricopeptide repeat domain"/>
    <property type="match status" value="1"/>
</dbReference>
<name>A0A6I4IIE7_9FLAO</name>
<evidence type="ECO:0000259" key="9">
    <source>
        <dbReference type="PROSITE" id="PS50110"/>
    </source>
</evidence>
<dbReference type="Proteomes" id="UP000431264">
    <property type="component" value="Unassembled WGS sequence"/>
</dbReference>
<dbReference type="PRINTS" id="PR00344">
    <property type="entry name" value="BCTRLSENSOR"/>
</dbReference>
<dbReference type="SMART" id="SM00448">
    <property type="entry name" value="REC"/>
    <property type="match status" value="1"/>
</dbReference>
<dbReference type="SMART" id="SM00388">
    <property type="entry name" value="HisKA"/>
    <property type="match status" value="1"/>
</dbReference>
<dbReference type="InterPro" id="IPR019734">
    <property type="entry name" value="TPR_rpt"/>
</dbReference>
<dbReference type="SUPFAM" id="SSF47384">
    <property type="entry name" value="Homodimeric domain of signal transducing histidine kinase"/>
    <property type="match status" value="1"/>
</dbReference>
<keyword evidence="3 6" id="KW-0597">Phosphoprotein</keyword>
<dbReference type="PANTHER" id="PTHR43047:SF66">
    <property type="entry name" value="HISKA"/>
    <property type="match status" value="1"/>
</dbReference>
<dbReference type="SUPFAM" id="SSF52172">
    <property type="entry name" value="CheY-like"/>
    <property type="match status" value="1"/>
</dbReference>
<dbReference type="CDD" id="cd00082">
    <property type="entry name" value="HisKA"/>
    <property type="match status" value="1"/>
</dbReference>
<dbReference type="GO" id="GO:0000155">
    <property type="term" value="F:phosphorelay sensor kinase activity"/>
    <property type="evidence" value="ECO:0007669"/>
    <property type="project" value="InterPro"/>
</dbReference>
<comment type="catalytic activity">
    <reaction evidence="1">
        <text>ATP + protein L-histidine = ADP + protein N-phospho-L-histidine.</text>
        <dbReference type="EC" id="2.7.13.3"/>
    </reaction>
</comment>
<evidence type="ECO:0000256" key="2">
    <source>
        <dbReference type="ARBA" id="ARBA00012438"/>
    </source>
</evidence>
<dbReference type="InterPro" id="IPR005467">
    <property type="entry name" value="His_kinase_dom"/>
</dbReference>
<dbReference type="GO" id="GO:0005886">
    <property type="term" value="C:plasma membrane"/>
    <property type="evidence" value="ECO:0007669"/>
    <property type="project" value="TreeGrafter"/>
</dbReference>
<dbReference type="SMART" id="SM00028">
    <property type="entry name" value="TPR"/>
    <property type="match status" value="6"/>
</dbReference>
<dbReference type="SUPFAM" id="SSF55874">
    <property type="entry name" value="ATPase domain of HSP90 chaperone/DNA topoisomerase II/histidine kinase"/>
    <property type="match status" value="1"/>
</dbReference>
<evidence type="ECO:0000256" key="5">
    <source>
        <dbReference type="ARBA" id="ARBA00022777"/>
    </source>
</evidence>
<dbReference type="GO" id="GO:0009927">
    <property type="term" value="F:histidine phosphotransfer kinase activity"/>
    <property type="evidence" value="ECO:0007669"/>
    <property type="project" value="TreeGrafter"/>
</dbReference>
<feature type="repeat" description="TPR" evidence="7">
    <location>
        <begin position="213"/>
        <end position="246"/>
    </location>
</feature>
<dbReference type="EMBL" id="WQLW01000001">
    <property type="protein sequence ID" value="MVO07639.1"/>
    <property type="molecule type" value="Genomic_DNA"/>
</dbReference>
<dbReference type="AlphaFoldDB" id="A0A6I4IIE7"/>
<keyword evidence="7" id="KW-0802">TPR repeat</keyword>
<dbReference type="PANTHER" id="PTHR43047">
    <property type="entry name" value="TWO-COMPONENT HISTIDINE PROTEIN KINASE"/>
    <property type="match status" value="1"/>
</dbReference>
<comment type="caution">
    <text evidence="10">The sequence shown here is derived from an EMBL/GenBank/DDBJ whole genome shotgun (WGS) entry which is preliminary data.</text>
</comment>
<dbReference type="InterPro" id="IPR036890">
    <property type="entry name" value="HATPase_C_sf"/>
</dbReference>
<evidence type="ECO:0000256" key="6">
    <source>
        <dbReference type="PROSITE-ProRule" id="PRU00169"/>
    </source>
</evidence>
<keyword evidence="11" id="KW-1185">Reference proteome</keyword>
<feature type="modified residue" description="4-aspartylphosphate" evidence="6">
    <location>
        <position position="674"/>
    </location>
</feature>